<evidence type="ECO:0000256" key="1">
    <source>
        <dbReference type="SAM" id="SignalP"/>
    </source>
</evidence>
<dbReference type="Proteomes" id="UP000614982">
    <property type="component" value="Unassembled WGS sequence"/>
</dbReference>
<dbReference type="EMBL" id="RBRY01000177">
    <property type="protein sequence ID" value="RMR50416.1"/>
    <property type="molecule type" value="Genomic_DNA"/>
</dbReference>
<proteinExistence type="predicted"/>
<comment type="caution">
    <text evidence="3">The sequence shown here is derived from an EMBL/GenBank/DDBJ whole genome shotgun (WGS) entry which is preliminary data.</text>
</comment>
<keyword evidence="5" id="KW-1185">Reference proteome</keyword>
<feature type="chain" id="PRO_5018279301" evidence="1">
    <location>
        <begin position="35"/>
        <end position="168"/>
    </location>
</feature>
<reference evidence="3 4" key="1">
    <citation type="submission" date="2018-08" db="EMBL/GenBank/DDBJ databases">
        <title>Recombination of ecologically and evolutionarily significant loci maintains genetic cohesion in the Pseudomonas syringae species complex.</title>
        <authorList>
            <person name="Dillon M."/>
            <person name="Thakur S."/>
            <person name="Almeida R.N.D."/>
            <person name="Weir B.S."/>
            <person name="Guttman D.S."/>
        </authorList>
    </citation>
    <scope>NUCLEOTIDE SEQUENCE [LARGE SCALE GENOMIC DNA]</scope>
    <source>
        <strain evidence="3 4">ICMP 6917</strain>
    </source>
</reference>
<evidence type="ECO:0000313" key="4">
    <source>
        <dbReference type="Proteomes" id="UP000278332"/>
    </source>
</evidence>
<accession>A0A3M4VEZ1</accession>
<dbReference type="Proteomes" id="UP000278332">
    <property type="component" value="Unassembled WGS sequence"/>
</dbReference>
<feature type="signal peptide" evidence="1">
    <location>
        <begin position="1"/>
        <end position="34"/>
    </location>
</feature>
<evidence type="ECO:0000313" key="5">
    <source>
        <dbReference type="Proteomes" id="UP000614982"/>
    </source>
</evidence>
<name>A0A3M4VEZ1_PSECI</name>
<gene>
    <name evidence="3" type="ORF">ALP84_02272</name>
    <name evidence="2" type="ORF">PSCICP_11090</name>
</gene>
<evidence type="ECO:0000313" key="2">
    <source>
        <dbReference type="EMBL" id="GFM91137.1"/>
    </source>
</evidence>
<dbReference type="EMBL" id="BLWA01000002">
    <property type="protein sequence ID" value="GFM91137.1"/>
    <property type="molecule type" value="Genomic_DNA"/>
</dbReference>
<evidence type="ECO:0000313" key="3">
    <source>
        <dbReference type="EMBL" id="RMR50416.1"/>
    </source>
</evidence>
<keyword evidence="1" id="KW-0732">Signal</keyword>
<organism evidence="3 4">
    <name type="scientific">Pseudomonas cichorii</name>
    <dbReference type="NCBI Taxonomy" id="36746"/>
    <lineage>
        <taxon>Bacteria</taxon>
        <taxon>Pseudomonadati</taxon>
        <taxon>Pseudomonadota</taxon>
        <taxon>Gammaproteobacteria</taxon>
        <taxon>Pseudomonadales</taxon>
        <taxon>Pseudomonadaceae</taxon>
        <taxon>Pseudomonas</taxon>
    </lineage>
</organism>
<reference evidence="2 5" key="2">
    <citation type="submission" date="2020-05" db="EMBL/GenBank/DDBJ databases">
        <title>Genetic diversity of Pseudomonas cichorii.</title>
        <authorList>
            <person name="Tani S."/>
            <person name="Yagi H."/>
            <person name="Hashimoto S."/>
            <person name="Iiyama K."/>
            <person name="Furuya N."/>
        </authorList>
    </citation>
    <scope>NUCLEOTIDE SEQUENCE [LARGE SCALE GENOMIC DNA]</scope>
    <source>
        <strain evidence="2 5">LMG 2162</strain>
    </source>
</reference>
<sequence length="168" mass="18617">MNDHRGLPVVSRTRLMFLGCSLLLSWALAQNAHADEADDTALLFVQERHLGDSLGWLGYQVASRTVTFGSIVESIGKIQAQDLVQKELQRLQPTYQVQWDRNLASAYAQSFSAQELQSLNEGSGSLPLMNKLKARNNEVGARMKERSSELLKTFVAQALGNAQKSLAR</sequence>
<protein>
    <submittedName>
        <fullName evidence="3">Uncharacterized protein</fullName>
    </submittedName>
</protein>
<dbReference type="AlphaFoldDB" id="A0A3M4VEZ1"/>